<dbReference type="SMART" id="SM00185">
    <property type="entry name" value="ARM"/>
    <property type="match status" value="6"/>
</dbReference>
<comment type="caution">
    <text evidence="2">The sequence shown here is derived from an EMBL/GenBank/DDBJ whole genome shotgun (WGS) entry which is preliminary data.</text>
</comment>
<dbReference type="OMA" id="AYNCKEN"/>
<feature type="compositionally biased region" description="Acidic residues" evidence="1">
    <location>
        <begin position="1317"/>
        <end position="1328"/>
    </location>
</feature>
<proteinExistence type="predicted"/>
<dbReference type="InParanoid" id="A0A0V0QP95"/>
<dbReference type="InterPro" id="IPR011989">
    <property type="entry name" value="ARM-like"/>
</dbReference>
<organism evidence="2 3">
    <name type="scientific">Pseudocohnilembus persalinus</name>
    <name type="common">Ciliate</name>
    <dbReference type="NCBI Taxonomy" id="266149"/>
    <lineage>
        <taxon>Eukaryota</taxon>
        <taxon>Sar</taxon>
        <taxon>Alveolata</taxon>
        <taxon>Ciliophora</taxon>
        <taxon>Intramacronucleata</taxon>
        <taxon>Oligohymenophorea</taxon>
        <taxon>Scuticociliatia</taxon>
        <taxon>Philasterida</taxon>
        <taxon>Pseudocohnilembidae</taxon>
        <taxon>Pseudocohnilembus</taxon>
    </lineage>
</organism>
<name>A0A0V0QP95_PSEPJ</name>
<gene>
    <name evidence="2" type="ORF">PPERSA_08325</name>
</gene>
<feature type="compositionally biased region" description="Basic and acidic residues" evidence="1">
    <location>
        <begin position="1292"/>
        <end position="1301"/>
    </location>
</feature>
<dbReference type="EMBL" id="LDAU01000121">
    <property type="protein sequence ID" value="KRX04110.1"/>
    <property type="molecule type" value="Genomic_DNA"/>
</dbReference>
<evidence type="ECO:0000256" key="1">
    <source>
        <dbReference type="SAM" id="MobiDB-lite"/>
    </source>
</evidence>
<dbReference type="Proteomes" id="UP000054937">
    <property type="component" value="Unassembled WGS sequence"/>
</dbReference>
<protein>
    <submittedName>
        <fullName evidence="2">Armadillo-type fold</fullName>
    </submittedName>
</protein>
<dbReference type="OrthoDB" id="10636825at2759"/>
<evidence type="ECO:0000313" key="3">
    <source>
        <dbReference type="Proteomes" id="UP000054937"/>
    </source>
</evidence>
<feature type="region of interest" description="Disordered" evidence="1">
    <location>
        <begin position="1290"/>
        <end position="1331"/>
    </location>
</feature>
<dbReference type="SUPFAM" id="SSF48371">
    <property type="entry name" value="ARM repeat"/>
    <property type="match status" value="4"/>
</dbReference>
<sequence length="2219" mass="258605">MTIQIDVLNRKMNMWDPKLNNQIKLEQAITRFFHIINQQNFETEIQKKKIEEFCNQKVEPIRNLEFFSSINQDFDDFEDIQEAALRCQKLIFSFYEMAKKQGKEVPSFFEFKKIKDLEKSLPDWDAHIQNQLKLLQQSQQKNPKTASKVYELLIFQINQSKKLKEIALECGAMKISINQLEIKNNSEEITKQALNLIRDLCQNQQKACDLLYRHSPEQNLISVFSQFKNSSEVENYLSDILQKMLKAQDFDQSQFDDKFKEAQENLKIYTQTDNLTQENIEKAIQNTELLKFYSLAPLLCQKLVNSDFIQTLLAIVKKQMQLDTSKFSEEQKQHHEEILSNTIRILNKMIEQTENIFIDDENPVFPISSGLQPQLHLMLKYKIEANEVINSALDSFIILFNNYRVKNQTMKKCQERNFTEDLYKLAQHYQETLKKQHYTSFIKEIVLKFQKQDPNKPQKKETLEEKQLKLQNLSYLADLSKNSDNFITDQDLEYLLKKLKEVNAEIKAENPHKGKLYQEENLEDFIYDLQYLFSDLAKQEHPNIDFLDEDEKKEQQIQLNNQQNIIDILRKITTNENQVNKFASENLIKEVLRYLRMKQENRDIVISALRFLNNILSLENNQQFIDLIAKNKGVESVFIALNQHPTDKDVLELSGQILQILDAFELSKDVKEQYPALQEEFDPTDQESMEALRQANIYLGNLFTAEPDEEMEENQDFIRQNYEVVKTLEKCFDHSLPIDSLAANLLIVGRLANQGEETKMLIKNSLIPQKIMQQVILKHEFMDPTKSGRISELALDALLGLISGDPDQAPVPMLDSETGEEILYETEEMKLEYLKPLDQVLSLNEYAPFNAIIKLIDSKNLQFQNTVKKAAQLLASCIHLKKEFLSQFTKSQSQAEVLNVFLQLLKKEQNQKIKEKPFKIVGKLVAILAQKIENFNLVVCQQGEILPDLYESLTQINIQDYQNFINNLNQMDTLQSLLQFTQKLTQNKFDKKLIIEAQIPQAITKVVSKLISIPYQEYQESQYLCIIMEDALQCMNSQIQEKITGMELMKNNQIQTLIQFQQNFHNPTDILQNQQILNELNDADEIIGNPQPLQRMMDSLYTIIEYCTQNLKTTQIASKLYDTKLNFVSYPIFEQNEPFIITKMLQSFYKFLITFDTETLSLFGNQQQQEKFILNFKKFKQDSNNIKQYISNKYPNLPIINKLCNLILEHEPILESDRKKVEDSRAEAYNLKEKKNQFNKLIQQLHNYKKLLIKHNPDINARKSAIPSSYAQEEQTENLKKSQIMARQTFVPKKDTDKNYEEQDISQQKSSNSQISELEEDDEEEEEDEKKQIDNILNLLVSDANPENILQHNNEQTENQKDNQNLDDKNQQQQLTEQQIINGIQGPEILSFLATIQHELEQFQNQISSQSLVLNTEPYQKRQLFIIEIIKSIENYVTELIEVLMHCLAHITNYSQALKNMDKKVEFVEIDINFINYFLNQNKSTIIEPQIFINAMELLDNTCRYEVSSFIKNQGLDLLRNIIKEQDNAKLLCLNAILIDKLAQSEKICLEIVPPELLERILALYNMHQKNLEFLQNFAILIGTICRAISLQQKMGELSFHDQIIKALTNFPEDTVLATNSFYALSGLAYNCKENSNKIGQQTSIFSISLHYLQSYRQECELIETLCSFYSNITYKNEKNKDIISKQIGTIGGIVGTASFYMNQSELKPRTLKQILRALGNLSLYFPNTDSIMKTNFIQQAKKLIEKKLKYKENNDILRYTIDVISNLACHQDNLNNKNTDSLAKQGILLTTTRVMKKNQLEFNILSSCCDLIDGLIQNKFINQSACINSYLEILLRIMVSQEDTSILILKINRILSKFALIKQNFQTLVHAQTVHKISEVLKNQKKVNQKLYEYTFRVINRLCVDTRYITFSTSGILQALGYQIQNRGVQQEIMQNSIELIQNLTNQAQNVPILAKCCTVNLIQRGLEFRNNPKILKIILNLLDLFMLSDPNINKQVIQNGGFEFFVAVLQQNPSSEEIEQSLKALRGLCQFSQQFRKLSEQQQVQQILEGLQTKVKGNSKQYLEQILLFIYNKKTEEQENQTNITYEQALNFFKKGFEGKLYLTERKIRPCIVYIDDDGKCFKAKKIVNSSIKVQIPVKEVSDYNFDFDKTNQVWNFSVFSKVKGLFKKEPIDERCISIFGKLEQDGLANMNIELIEGLNKKYIKQAFLTIINHQKE</sequence>
<reference evidence="2 3" key="1">
    <citation type="journal article" date="2015" name="Sci. Rep.">
        <title>Genome of the facultative scuticociliatosis pathogen Pseudocohnilembus persalinus provides insight into its virulence through horizontal gene transfer.</title>
        <authorList>
            <person name="Xiong J."/>
            <person name="Wang G."/>
            <person name="Cheng J."/>
            <person name="Tian M."/>
            <person name="Pan X."/>
            <person name="Warren A."/>
            <person name="Jiang C."/>
            <person name="Yuan D."/>
            <person name="Miao W."/>
        </authorList>
    </citation>
    <scope>NUCLEOTIDE SEQUENCE [LARGE SCALE GENOMIC DNA]</scope>
    <source>
        <strain evidence="2">36N120E</strain>
    </source>
</reference>
<dbReference type="InterPro" id="IPR000225">
    <property type="entry name" value="Armadillo"/>
</dbReference>
<keyword evidence="3" id="KW-1185">Reference proteome</keyword>
<feature type="compositionally biased region" description="Low complexity" evidence="1">
    <location>
        <begin position="1305"/>
        <end position="1316"/>
    </location>
</feature>
<evidence type="ECO:0000313" key="2">
    <source>
        <dbReference type="EMBL" id="KRX04110.1"/>
    </source>
</evidence>
<dbReference type="InterPro" id="IPR016024">
    <property type="entry name" value="ARM-type_fold"/>
</dbReference>
<accession>A0A0V0QP95</accession>
<dbReference type="Gene3D" id="1.25.10.10">
    <property type="entry name" value="Leucine-rich Repeat Variant"/>
    <property type="match status" value="3"/>
</dbReference>